<protein>
    <submittedName>
        <fullName evidence="7">Putative beta-spectrin</fullName>
    </submittedName>
</protein>
<evidence type="ECO:0000256" key="3">
    <source>
        <dbReference type="ARBA" id="ARBA00022753"/>
    </source>
</evidence>
<dbReference type="PROSITE" id="PS50021">
    <property type="entry name" value="CH"/>
    <property type="match status" value="1"/>
</dbReference>
<evidence type="ECO:0000256" key="2">
    <source>
        <dbReference type="ARBA" id="ARBA00022553"/>
    </source>
</evidence>
<dbReference type="InterPro" id="IPR050540">
    <property type="entry name" value="F-actin_Monoox_Mical"/>
</dbReference>
<dbReference type="AlphaFoldDB" id="A0A131XYW6"/>
<organism evidence="7">
    <name type="scientific">Ixodes ricinus</name>
    <name type="common">Common tick</name>
    <name type="synonym">Acarus ricinus</name>
    <dbReference type="NCBI Taxonomy" id="34613"/>
    <lineage>
        <taxon>Eukaryota</taxon>
        <taxon>Metazoa</taxon>
        <taxon>Ecdysozoa</taxon>
        <taxon>Arthropoda</taxon>
        <taxon>Chelicerata</taxon>
        <taxon>Arachnida</taxon>
        <taxon>Acari</taxon>
        <taxon>Parasitiformes</taxon>
        <taxon>Ixodida</taxon>
        <taxon>Ixodoidea</taxon>
        <taxon>Ixodidae</taxon>
        <taxon>Ixodinae</taxon>
        <taxon>Ixodes</taxon>
    </lineage>
</organism>
<reference evidence="7" key="1">
    <citation type="submission" date="2016-02" db="EMBL/GenBank/DDBJ databases">
        <title>RNAseq analyses of the midgut from blood- or serum-fed Ixodes ricinus ticks.</title>
        <authorList>
            <person name="Perner J."/>
            <person name="Provaznik J."/>
            <person name="Schrenkova J."/>
            <person name="Urbanova V."/>
            <person name="Ribeiro J.M."/>
            <person name="Kopacek P."/>
        </authorList>
    </citation>
    <scope>NUCLEOTIDE SEQUENCE</scope>
    <source>
        <tissue evidence="7">Gut</tissue>
    </source>
</reference>
<dbReference type="InterPro" id="IPR036872">
    <property type="entry name" value="CH_dom_sf"/>
</dbReference>
<dbReference type="PANTHER" id="PTHR23167">
    <property type="entry name" value="CALPONIN HOMOLOGY DOMAIN-CONTAINING PROTEIN DDB_G0272472-RELATED"/>
    <property type="match status" value="1"/>
</dbReference>
<dbReference type="SMART" id="SM00033">
    <property type="entry name" value="CH"/>
    <property type="match status" value="1"/>
</dbReference>
<feature type="region of interest" description="Disordered" evidence="5">
    <location>
        <begin position="124"/>
        <end position="145"/>
    </location>
</feature>
<dbReference type="Pfam" id="PF00307">
    <property type="entry name" value="CH"/>
    <property type="match status" value="1"/>
</dbReference>
<dbReference type="CDD" id="cd21253">
    <property type="entry name" value="CH_MICALL2"/>
    <property type="match status" value="1"/>
</dbReference>
<name>A0A131XYW6_IXORI</name>
<evidence type="ECO:0000256" key="4">
    <source>
        <dbReference type="ARBA" id="ARBA00023054"/>
    </source>
</evidence>
<comment type="subcellular location">
    <subcellularLocation>
        <location evidence="1">Endosome</location>
    </subcellularLocation>
</comment>
<keyword evidence="4" id="KW-0175">Coiled coil</keyword>
<accession>A0A131XYW6</accession>
<keyword evidence="2" id="KW-0597">Phosphoprotein</keyword>
<feature type="domain" description="Calponin-homology (CH)" evidence="6">
    <location>
        <begin position="4"/>
        <end position="110"/>
    </location>
</feature>
<proteinExistence type="evidence at transcript level"/>
<evidence type="ECO:0000313" key="7">
    <source>
        <dbReference type="EMBL" id="JAP71415.1"/>
    </source>
</evidence>
<dbReference type="FunFam" id="1.10.418.10:FF:000023">
    <property type="entry name" value="EH domain-binding protein 1 isoform X1"/>
    <property type="match status" value="1"/>
</dbReference>
<sequence length="145" mass="16048">MAERRGLKALELWCRRVTEGYRDVRVCDMSASWRDGLAFCALIHHFRPDLIDFDGLRKEEVLANNRLAFSVAEAQLGIPALLDAEDMLAHRDPDRLSVATYVSQFYQYFEGGLGSRRRAASALKRPAGAPSATSPALSVGPPTKV</sequence>
<evidence type="ECO:0000256" key="1">
    <source>
        <dbReference type="ARBA" id="ARBA00004177"/>
    </source>
</evidence>
<evidence type="ECO:0000256" key="5">
    <source>
        <dbReference type="SAM" id="MobiDB-lite"/>
    </source>
</evidence>
<dbReference type="EMBL" id="GEFM01004381">
    <property type="protein sequence ID" value="JAP71415.1"/>
    <property type="molecule type" value="mRNA"/>
</dbReference>
<evidence type="ECO:0000259" key="6">
    <source>
        <dbReference type="PROSITE" id="PS50021"/>
    </source>
</evidence>
<dbReference type="SUPFAM" id="SSF47576">
    <property type="entry name" value="Calponin-homology domain, CH-domain"/>
    <property type="match status" value="1"/>
</dbReference>
<dbReference type="GO" id="GO:0005768">
    <property type="term" value="C:endosome"/>
    <property type="evidence" value="ECO:0007669"/>
    <property type="project" value="UniProtKB-SubCell"/>
</dbReference>
<dbReference type="InterPro" id="IPR001715">
    <property type="entry name" value="CH_dom"/>
</dbReference>
<dbReference type="Gene3D" id="1.10.418.10">
    <property type="entry name" value="Calponin-like domain"/>
    <property type="match status" value="1"/>
</dbReference>
<dbReference type="PANTHER" id="PTHR23167:SF46">
    <property type="entry name" value="EPS15 HOMOLOGY DOMAIN CONTAINING PROTEIN-BINDING PROTEIN 1, ISOFORM F"/>
    <property type="match status" value="1"/>
</dbReference>
<keyword evidence="3" id="KW-0967">Endosome</keyword>